<dbReference type="SUPFAM" id="SSF56801">
    <property type="entry name" value="Acetyl-CoA synthetase-like"/>
    <property type="match status" value="1"/>
</dbReference>
<dbReference type="InterPro" id="IPR000873">
    <property type="entry name" value="AMP-dep_synth/lig_dom"/>
</dbReference>
<dbReference type="InterPro" id="IPR053158">
    <property type="entry name" value="CapK_Type1_Caps_Biosynth"/>
</dbReference>
<organism evidence="2 3">
    <name type="scientific">Nitrosospira multiformis</name>
    <dbReference type="NCBI Taxonomy" id="1231"/>
    <lineage>
        <taxon>Bacteria</taxon>
        <taxon>Pseudomonadati</taxon>
        <taxon>Pseudomonadota</taxon>
        <taxon>Betaproteobacteria</taxon>
        <taxon>Nitrosomonadales</taxon>
        <taxon>Nitrosomonadaceae</taxon>
        <taxon>Nitrosospira</taxon>
    </lineage>
</organism>
<protein>
    <submittedName>
        <fullName evidence="2">Phenylacetate-CoA ligase</fullName>
    </submittedName>
</protein>
<dbReference type="GO" id="GO:0016874">
    <property type="term" value="F:ligase activity"/>
    <property type="evidence" value="ECO:0007669"/>
    <property type="project" value="UniProtKB-KW"/>
</dbReference>
<sequence>MLWRKEKQEFPTPQQKDSEPVAGLYTSVISSVFFPLHERLKKHDTVAVRRKMETTQWWDGKRLEEFRLLRLRQFLAEVEAHVPYYRKLFAESGFRAKEIRGIADLARLPLLDKTAIRANIDTLRSEKAKDLARFNTGGSSGEPLVFFIGKERVSHDIAAKWRATRWWGVDIGDPEIVVWGSPIELYAQDRIRALRDRLLRTRLLPAFEMSKQKLDHFLEEIRSMRPKMLFGYPSALSFIARHAWASGQQMDDLGIKVAFVTSERLYDEQRRQISKTFGCPVANGYGGRDAGFIAHECVHGGMHITAEDIIVEIVDQQGASLPCGTAGEIVVTHLATRDFPFIRYRTGDIGILDDRFCACGRGLPLLREIQGRTTDFLVAHDGTVMHGLALIYILRDQPEIREFKIIQERLDFTRILVVPLAGLKPELIQKISARFKARLGERVKIAVEEVAEIPAEKSGKFRYVVSNVRHY</sequence>
<evidence type="ECO:0000313" key="2">
    <source>
        <dbReference type="EMBL" id="SFU46355.1"/>
    </source>
</evidence>
<name>A0A1I7GD42_9PROT</name>
<reference evidence="2 3" key="1">
    <citation type="submission" date="2016-10" db="EMBL/GenBank/DDBJ databases">
        <authorList>
            <person name="de Groot N.N."/>
        </authorList>
    </citation>
    <scope>NUCLEOTIDE SEQUENCE [LARGE SCALE GENOMIC DNA]</scope>
    <source>
        <strain evidence="2 3">Nl14</strain>
    </source>
</reference>
<dbReference type="AlphaFoldDB" id="A0A1I7GD42"/>
<dbReference type="PANTHER" id="PTHR36932">
    <property type="entry name" value="CAPSULAR POLYSACCHARIDE BIOSYNTHESIS PROTEIN"/>
    <property type="match status" value="1"/>
</dbReference>
<feature type="domain" description="AMP-dependent synthetase/ligase" evidence="1">
    <location>
        <begin position="214"/>
        <end position="332"/>
    </location>
</feature>
<evidence type="ECO:0000313" key="3">
    <source>
        <dbReference type="Proteomes" id="UP000182649"/>
    </source>
</evidence>
<dbReference type="PANTHER" id="PTHR36932:SF1">
    <property type="entry name" value="CAPSULAR POLYSACCHARIDE BIOSYNTHESIS PROTEIN"/>
    <property type="match status" value="1"/>
</dbReference>
<dbReference type="Gene3D" id="3.40.50.12780">
    <property type="entry name" value="N-terminal domain of ligase-like"/>
    <property type="match status" value="1"/>
</dbReference>
<proteinExistence type="predicted"/>
<gene>
    <name evidence="2" type="ORF">SAMN05216417_104134</name>
</gene>
<keyword evidence="2" id="KW-0436">Ligase</keyword>
<dbReference type="InterPro" id="IPR042099">
    <property type="entry name" value="ANL_N_sf"/>
</dbReference>
<accession>A0A1I7GD42</accession>
<dbReference type="Pfam" id="PF00501">
    <property type="entry name" value="AMP-binding"/>
    <property type="match status" value="1"/>
</dbReference>
<evidence type="ECO:0000259" key="1">
    <source>
        <dbReference type="Pfam" id="PF00501"/>
    </source>
</evidence>
<dbReference type="EMBL" id="FPBZ01000004">
    <property type="protein sequence ID" value="SFU46355.1"/>
    <property type="molecule type" value="Genomic_DNA"/>
</dbReference>
<dbReference type="Proteomes" id="UP000182649">
    <property type="component" value="Unassembled WGS sequence"/>
</dbReference>